<dbReference type="EMBL" id="UWOC01000137">
    <property type="protein sequence ID" value="VCU08278.1"/>
    <property type="molecule type" value="Genomic_DNA"/>
</dbReference>
<keyword evidence="1 5" id="KW-0732">Signal</keyword>
<feature type="signal peptide" evidence="5">
    <location>
        <begin position="1"/>
        <end position="31"/>
    </location>
</feature>
<evidence type="ECO:0000256" key="2">
    <source>
        <dbReference type="ARBA" id="ARBA00023002"/>
    </source>
</evidence>
<feature type="chain" id="PRO_5041070282" evidence="5">
    <location>
        <begin position="32"/>
        <end position="219"/>
    </location>
</feature>
<keyword evidence="4" id="KW-0676">Redox-active center</keyword>
<dbReference type="RefSeq" id="WP_111387018.1">
    <property type="nucleotide sequence ID" value="NZ_NPEW01000198.1"/>
</dbReference>
<dbReference type="GO" id="GO:0016491">
    <property type="term" value="F:oxidoreductase activity"/>
    <property type="evidence" value="ECO:0007669"/>
    <property type="project" value="UniProtKB-KW"/>
</dbReference>
<dbReference type="PANTHER" id="PTHR13887:SF14">
    <property type="entry name" value="DISULFIDE BOND FORMATION PROTEIN D"/>
    <property type="match status" value="1"/>
</dbReference>
<keyword evidence="2" id="KW-0560">Oxidoreductase</keyword>
<evidence type="ECO:0000313" key="7">
    <source>
        <dbReference type="Proteomes" id="UP000289200"/>
    </source>
</evidence>
<dbReference type="InterPro" id="IPR013766">
    <property type="entry name" value="Thioredoxin_domain"/>
</dbReference>
<name>A0A327K019_9BRAD</name>
<organism evidence="6 7">
    <name type="scientific">Rhodoplanes serenus</name>
    <dbReference type="NCBI Taxonomy" id="200615"/>
    <lineage>
        <taxon>Bacteria</taxon>
        <taxon>Pseudomonadati</taxon>
        <taxon>Pseudomonadota</taxon>
        <taxon>Alphaproteobacteria</taxon>
        <taxon>Hyphomicrobiales</taxon>
        <taxon>Nitrobacteraceae</taxon>
        <taxon>Rhodoplanes</taxon>
    </lineage>
</organism>
<dbReference type="Gene3D" id="3.40.30.10">
    <property type="entry name" value="Glutaredoxin"/>
    <property type="match status" value="1"/>
</dbReference>
<dbReference type="Pfam" id="PF01323">
    <property type="entry name" value="DSBA"/>
    <property type="match status" value="1"/>
</dbReference>
<dbReference type="OrthoDB" id="9780147at2"/>
<dbReference type="InterPro" id="IPR036249">
    <property type="entry name" value="Thioredoxin-like_sf"/>
</dbReference>
<dbReference type="PROSITE" id="PS51352">
    <property type="entry name" value="THIOREDOXIN_2"/>
    <property type="match status" value="1"/>
</dbReference>
<dbReference type="SUPFAM" id="SSF52833">
    <property type="entry name" value="Thioredoxin-like"/>
    <property type="match status" value="1"/>
</dbReference>
<evidence type="ECO:0000256" key="3">
    <source>
        <dbReference type="ARBA" id="ARBA00023157"/>
    </source>
</evidence>
<evidence type="ECO:0000256" key="4">
    <source>
        <dbReference type="ARBA" id="ARBA00023284"/>
    </source>
</evidence>
<evidence type="ECO:0000313" key="6">
    <source>
        <dbReference type="EMBL" id="VCU08278.1"/>
    </source>
</evidence>
<comment type="caution">
    <text evidence="6">The sequence shown here is derived from an EMBL/GenBank/DDBJ whole genome shotgun (WGS) entry which is preliminary data.</text>
</comment>
<keyword evidence="3" id="KW-1015">Disulfide bond</keyword>
<protein>
    <submittedName>
        <fullName evidence="6">Uncharacterized protein</fullName>
    </submittedName>
</protein>
<gene>
    <name evidence="6" type="ORF">RHODGE_RHODGE_02138</name>
</gene>
<accession>A0A327K019</accession>
<reference evidence="7" key="1">
    <citation type="submission" date="2018-10" db="EMBL/GenBank/DDBJ databases">
        <authorList>
            <person name="Peiro R."/>
            <person name="Begona"/>
            <person name="Cbmso G."/>
            <person name="Lopez M."/>
            <person name="Gonzalez S."/>
            <person name="Sacristan E."/>
            <person name="Castillo E."/>
        </authorList>
    </citation>
    <scope>NUCLEOTIDE SEQUENCE [LARGE SCALE GENOMIC DNA]</scope>
</reference>
<evidence type="ECO:0000256" key="5">
    <source>
        <dbReference type="SAM" id="SignalP"/>
    </source>
</evidence>
<dbReference type="InterPro" id="IPR001853">
    <property type="entry name" value="DSBA-like_thioredoxin_dom"/>
</dbReference>
<dbReference type="PROSITE" id="PS51318">
    <property type="entry name" value="TAT"/>
    <property type="match status" value="1"/>
</dbReference>
<dbReference type="CDD" id="cd03023">
    <property type="entry name" value="DsbA_Com1_like"/>
    <property type="match status" value="1"/>
</dbReference>
<keyword evidence="7" id="KW-1185">Reference proteome</keyword>
<dbReference type="AlphaFoldDB" id="A0A327K019"/>
<proteinExistence type="predicted"/>
<sequence length="219" mass="23428">MTNHHTTRRTLVLAGLAGLAAAPMLPGLVTAAAATEGDVLSRDAVLRDPDAPAVGNPKGDITIVEYFDYQCPYCKTVHAELKQVMRDDPKVRVVYKDWPIFGGPSGYAARLALASRRQNKYLEAHEALLGVKEKLSEESVRTTLAGVGVDVEQALAELQTNRTAIEAALTRHHTQATAFGFSGTPAFIIGYFRVPGALDAATFKRAIKDARAAAAKGAK</sequence>
<dbReference type="Proteomes" id="UP000289200">
    <property type="component" value="Unassembled WGS sequence"/>
</dbReference>
<evidence type="ECO:0000256" key="1">
    <source>
        <dbReference type="ARBA" id="ARBA00022729"/>
    </source>
</evidence>
<dbReference type="InterPro" id="IPR006311">
    <property type="entry name" value="TAT_signal"/>
</dbReference>
<dbReference type="PANTHER" id="PTHR13887">
    <property type="entry name" value="GLUTATHIONE S-TRANSFERASE KAPPA"/>
    <property type="match status" value="1"/>
</dbReference>